<name>A0ACC1ASI0_9ROSI</name>
<accession>A0ACC1ASI0</accession>
<dbReference type="EMBL" id="CM047904">
    <property type="protein sequence ID" value="KAJ0089611.1"/>
    <property type="molecule type" value="Genomic_DNA"/>
</dbReference>
<reference evidence="2" key="1">
    <citation type="journal article" date="2023" name="G3 (Bethesda)">
        <title>Genome assembly and association tests identify interacting loci associated with vigor, precocity, and sex in interspecific pistachio rootstocks.</title>
        <authorList>
            <person name="Palmer W."/>
            <person name="Jacygrad E."/>
            <person name="Sagayaradj S."/>
            <person name="Cavanaugh K."/>
            <person name="Han R."/>
            <person name="Bertier L."/>
            <person name="Beede B."/>
            <person name="Kafkas S."/>
            <person name="Golino D."/>
            <person name="Preece J."/>
            <person name="Michelmore R."/>
        </authorList>
    </citation>
    <scope>NUCLEOTIDE SEQUENCE [LARGE SCALE GENOMIC DNA]</scope>
</reference>
<proteinExistence type="predicted"/>
<gene>
    <name evidence="1" type="ORF">Patl1_13600</name>
</gene>
<evidence type="ECO:0000313" key="2">
    <source>
        <dbReference type="Proteomes" id="UP001164250"/>
    </source>
</evidence>
<protein>
    <submittedName>
        <fullName evidence="1">Uncharacterized protein</fullName>
    </submittedName>
</protein>
<evidence type="ECO:0000313" key="1">
    <source>
        <dbReference type="EMBL" id="KAJ0089611.1"/>
    </source>
</evidence>
<organism evidence="1 2">
    <name type="scientific">Pistacia atlantica</name>
    <dbReference type="NCBI Taxonomy" id="434234"/>
    <lineage>
        <taxon>Eukaryota</taxon>
        <taxon>Viridiplantae</taxon>
        <taxon>Streptophyta</taxon>
        <taxon>Embryophyta</taxon>
        <taxon>Tracheophyta</taxon>
        <taxon>Spermatophyta</taxon>
        <taxon>Magnoliopsida</taxon>
        <taxon>eudicotyledons</taxon>
        <taxon>Gunneridae</taxon>
        <taxon>Pentapetalae</taxon>
        <taxon>rosids</taxon>
        <taxon>malvids</taxon>
        <taxon>Sapindales</taxon>
        <taxon>Anacardiaceae</taxon>
        <taxon>Pistacia</taxon>
    </lineage>
</organism>
<sequence length="388" mass="43923">MTIAKKNLTWRSIFPNCFAAQEEPKSDKPKKAVTKQSSFQRLSFLDLSNPSSITLSEDLSLSLAGSNLHVFTLAELKVITQSFSSSNFLGEGGFGPVHKGFIDDKLRPGLKAQPVAVKLLDLDGLQGHKEWLTEVIFLAQLRHPHLVKLIGYCCEEEHRLLVYEYMPRGSLENQLFRRYSVSLPWSTRMKIAHGAAKGLEYLHEAEKPVIYRDFKASNILLDSDYNPKLSDFGLAKDGPEGDDTHVSTRVMGTQGYAAPEYIMTGQYSETGARKAAALAYLCLSHRPRQRPTMSTVVKTLEPLKDYEDIPIGTFVFTVPTDTLRKEEDVKESETKRESRKESSHHRQNHKLHNHRKNQYRSPRSTTIDSDNGLKSPLHPVQSNDYKSY</sequence>
<keyword evidence="2" id="KW-1185">Reference proteome</keyword>
<comment type="caution">
    <text evidence="1">The sequence shown here is derived from an EMBL/GenBank/DDBJ whole genome shotgun (WGS) entry which is preliminary data.</text>
</comment>
<dbReference type="Proteomes" id="UP001164250">
    <property type="component" value="Chromosome 8"/>
</dbReference>